<name>A0A078A9Y8_STYLE</name>
<reference evidence="1 2" key="1">
    <citation type="submission" date="2014-06" db="EMBL/GenBank/DDBJ databases">
        <authorList>
            <person name="Swart Estienne"/>
        </authorList>
    </citation>
    <scope>NUCLEOTIDE SEQUENCE [LARGE SCALE GENOMIC DNA]</scope>
    <source>
        <strain evidence="1 2">130c</strain>
    </source>
</reference>
<gene>
    <name evidence="1" type="primary">Contig13461.g14360</name>
    <name evidence="1" type="ORF">STYLEM_7694</name>
</gene>
<dbReference type="Proteomes" id="UP000039865">
    <property type="component" value="Unassembled WGS sequence"/>
</dbReference>
<dbReference type="InParanoid" id="A0A078A9Y8"/>
<keyword evidence="2" id="KW-1185">Reference proteome</keyword>
<evidence type="ECO:0000313" key="2">
    <source>
        <dbReference type="Proteomes" id="UP000039865"/>
    </source>
</evidence>
<evidence type="ECO:0000313" key="1">
    <source>
        <dbReference type="EMBL" id="CDW78711.1"/>
    </source>
</evidence>
<accession>A0A078A9Y8</accession>
<sequence>MQSQNISSNKIELSSFSFQQLSLNLESLNFDNIQEDLLSPTQFLKQNDMDSFSRDQLNFNDDLIHETLNSLKQQNQLSQNEGHSNDEYLSINYLNEYSSESKQQFNFDKDNIGLQNMKFKFLNKEYQQDQRQNNETTYSNMTEDSYSLNSFNLEESKTQRNNEVVDAITLQTAQNNQQTNSKTTSLRTRTTRTRWISLDTQNFTQKSKALYEKQKIFESYKRDIREQLGLKRLDLILKPTLRKIRKYYIQQFHTCTNYQRLKRRGGFEALKDCLDLYVNSFVQQDSKGYFQQQTKKDRREFTVLFGGMFYHTKATEIYQARNEQSIIKALQRALYVYSEQNLIKLFTKESFLLLLDHFLQLYNSSTSCKYIQKLQSDRQFNYGIQYFQKLKDVTQETL</sequence>
<dbReference type="EMBL" id="CCKQ01007353">
    <property type="protein sequence ID" value="CDW78711.1"/>
    <property type="molecule type" value="Genomic_DNA"/>
</dbReference>
<dbReference type="AlphaFoldDB" id="A0A078A9Y8"/>
<organism evidence="1 2">
    <name type="scientific">Stylonychia lemnae</name>
    <name type="common">Ciliate</name>
    <dbReference type="NCBI Taxonomy" id="5949"/>
    <lineage>
        <taxon>Eukaryota</taxon>
        <taxon>Sar</taxon>
        <taxon>Alveolata</taxon>
        <taxon>Ciliophora</taxon>
        <taxon>Intramacronucleata</taxon>
        <taxon>Spirotrichea</taxon>
        <taxon>Stichotrichia</taxon>
        <taxon>Sporadotrichida</taxon>
        <taxon>Oxytrichidae</taxon>
        <taxon>Stylonychinae</taxon>
        <taxon>Stylonychia</taxon>
    </lineage>
</organism>
<protein>
    <submittedName>
        <fullName evidence="1">Uncharacterized protein</fullName>
    </submittedName>
</protein>
<proteinExistence type="predicted"/>